<gene>
    <name evidence="1" type="ORF">CR513_51471</name>
</gene>
<dbReference type="AlphaFoldDB" id="A0A371EU01"/>
<organism evidence="1 2">
    <name type="scientific">Mucuna pruriens</name>
    <name type="common">Velvet bean</name>
    <name type="synonym">Dolichos pruriens</name>
    <dbReference type="NCBI Taxonomy" id="157652"/>
    <lineage>
        <taxon>Eukaryota</taxon>
        <taxon>Viridiplantae</taxon>
        <taxon>Streptophyta</taxon>
        <taxon>Embryophyta</taxon>
        <taxon>Tracheophyta</taxon>
        <taxon>Spermatophyta</taxon>
        <taxon>Magnoliopsida</taxon>
        <taxon>eudicotyledons</taxon>
        <taxon>Gunneridae</taxon>
        <taxon>Pentapetalae</taxon>
        <taxon>rosids</taxon>
        <taxon>fabids</taxon>
        <taxon>Fabales</taxon>
        <taxon>Fabaceae</taxon>
        <taxon>Papilionoideae</taxon>
        <taxon>50 kb inversion clade</taxon>
        <taxon>NPAAA clade</taxon>
        <taxon>indigoferoid/millettioid clade</taxon>
        <taxon>Phaseoleae</taxon>
        <taxon>Mucuna</taxon>
    </lineage>
</organism>
<feature type="non-terminal residue" evidence="1">
    <location>
        <position position="1"/>
    </location>
</feature>
<dbReference type="Proteomes" id="UP000257109">
    <property type="component" value="Unassembled WGS sequence"/>
</dbReference>
<reference evidence="1" key="1">
    <citation type="submission" date="2018-05" db="EMBL/GenBank/DDBJ databases">
        <title>Draft genome of Mucuna pruriens seed.</title>
        <authorList>
            <person name="Nnadi N.E."/>
            <person name="Vos R."/>
            <person name="Hasami M.H."/>
            <person name="Devisetty U.K."/>
            <person name="Aguiy J.C."/>
        </authorList>
    </citation>
    <scope>NUCLEOTIDE SEQUENCE [LARGE SCALE GENOMIC DNA]</scope>
    <source>
        <strain evidence="1">JCA_2017</strain>
    </source>
</reference>
<protein>
    <submittedName>
        <fullName evidence="1">Uncharacterized protein</fullName>
    </submittedName>
</protein>
<keyword evidence="2" id="KW-1185">Reference proteome</keyword>
<accession>A0A371EU01</accession>
<evidence type="ECO:0000313" key="1">
    <source>
        <dbReference type="EMBL" id="RDX69419.1"/>
    </source>
</evidence>
<proteinExistence type="predicted"/>
<name>A0A371EU01_MUCPR</name>
<dbReference type="EMBL" id="QJKJ01012119">
    <property type="protein sequence ID" value="RDX69419.1"/>
    <property type="molecule type" value="Genomic_DNA"/>
</dbReference>
<evidence type="ECO:0000313" key="2">
    <source>
        <dbReference type="Proteomes" id="UP000257109"/>
    </source>
</evidence>
<dbReference type="OrthoDB" id="1389485at2759"/>
<sequence>MAISIVDGSRSEKKQYVVYTVSDTRKCTLGVSAGANSASVTLRDYIFDREGTRVDIRVGDNEAKKGSGSDIGSVNCNHWGSTLAVRKDAGQFAMAYGVAKVWYDAGKATFMFDITGPSLYSSFEETVLAMKKAYSDVLDSPYSTGQQSIITRLIQNSGGQFWGHLNGSFINDSIINFFFLFI</sequence>
<comment type="caution">
    <text evidence="1">The sequence shown here is derived from an EMBL/GenBank/DDBJ whole genome shotgun (WGS) entry which is preliminary data.</text>
</comment>